<dbReference type="SMART" id="SM00065">
    <property type="entry name" value="GAF"/>
    <property type="match status" value="1"/>
</dbReference>
<dbReference type="SUPFAM" id="SSF55874">
    <property type="entry name" value="ATPase domain of HSP90 chaperone/DNA topoisomerase II/histidine kinase"/>
    <property type="match status" value="1"/>
</dbReference>
<dbReference type="InterPro" id="IPR029016">
    <property type="entry name" value="GAF-like_dom_sf"/>
</dbReference>
<dbReference type="InterPro" id="IPR035965">
    <property type="entry name" value="PAS-like_dom_sf"/>
</dbReference>
<feature type="domain" description="PAC" evidence="11">
    <location>
        <begin position="392"/>
        <end position="444"/>
    </location>
</feature>
<dbReference type="EC" id="2.7.13.3" evidence="2"/>
<dbReference type="Pfam" id="PF02518">
    <property type="entry name" value="HATPase_c"/>
    <property type="match status" value="1"/>
</dbReference>
<keyword evidence="5" id="KW-0547">Nucleotide-binding</keyword>
<keyword evidence="4" id="KW-0808">Transferase</keyword>
<evidence type="ECO:0000256" key="5">
    <source>
        <dbReference type="ARBA" id="ARBA00022741"/>
    </source>
</evidence>
<dbReference type="RefSeq" id="WP_279296351.1">
    <property type="nucleotide sequence ID" value="NZ_JAOTIF010000003.1"/>
</dbReference>
<dbReference type="InterPro" id="IPR036890">
    <property type="entry name" value="HATPase_C_sf"/>
</dbReference>
<organism evidence="12 13">
    <name type="scientific">Paraflavisolibacter caeni</name>
    <dbReference type="NCBI Taxonomy" id="2982496"/>
    <lineage>
        <taxon>Bacteria</taxon>
        <taxon>Pseudomonadati</taxon>
        <taxon>Bacteroidota</taxon>
        <taxon>Chitinophagia</taxon>
        <taxon>Chitinophagales</taxon>
        <taxon>Chitinophagaceae</taxon>
        <taxon>Paraflavisolibacter</taxon>
    </lineage>
</organism>
<evidence type="ECO:0000313" key="12">
    <source>
        <dbReference type="EMBL" id="MCU7548906.1"/>
    </source>
</evidence>
<evidence type="ECO:0000259" key="11">
    <source>
        <dbReference type="PROSITE" id="PS50113"/>
    </source>
</evidence>
<evidence type="ECO:0000256" key="3">
    <source>
        <dbReference type="ARBA" id="ARBA00022553"/>
    </source>
</evidence>
<dbReference type="EMBL" id="JAOTIF010000003">
    <property type="protein sequence ID" value="MCU7548906.1"/>
    <property type="molecule type" value="Genomic_DNA"/>
</dbReference>
<dbReference type="InterPro" id="IPR001610">
    <property type="entry name" value="PAC"/>
</dbReference>
<dbReference type="PANTHER" id="PTHR24421:SF10">
    <property type="entry name" value="NITRATE_NITRITE SENSOR PROTEIN NARQ"/>
    <property type="match status" value="1"/>
</dbReference>
<dbReference type="CDD" id="cd16917">
    <property type="entry name" value="HATPase_UhpB-NarQ-NarX-like"/>
    <property type="match status" value="1"/>
</dbReference>
<reference evidence="12" key="2">
    <citation type="submission" date="2023-04" db="EMBL/GenBank/DDBJ databases">
        <title>Paracnuella aquatica gen. nov., sp. nov., a member of the family Chitinophagaceae isolated from a hot spring.</title>
        <authorList>
            <person name="Wang C."/>
        </authorList>
    </citation>
    <scope>NUCLEOTIDE SEQUENCE</scope>
    <source>
        <strain evidence="12">LB-8</strain>
    </source>
</reference>
<evidence type="ECO:0000256" key="6">
    <source>
        <dbReference type="ARBA" id="ARBA00022777"/>
    </source>
</evidence>
<proteinExistence type="predicted"/>
<evidence type="ECO:0000256" key="2">
    <source>
        <dbReference type="ARBA" id="ARBA00012438"/>
    </source>
</evidence>
<comment type="catalytic activity">
    <reaction evidence="1">
        <text>ATP + protein L-histidine = ADP + protein N-phospho-L-histidine.</text>
        <dbReference type="EC" id="2.7.13.3"/>
    </reaction>
</comment>
<dbReference type="Proteomes" id="UP001155483">
    <property type="component" value="Unassembled WGS sequence"/>
</dbReference>
<dbReference type="CDD" id="cd00130">
    <property type="entry name" value="PAS"/>
    <property type="match status" value="2"/>
</dbReference>
<evidence type="ECO:0000256" key="4">
    <source>
        <dbReference type="ARBA" id="ARBA00022679"/>
    </source>
</evidence>
<keyword evidence="6" id="KW-0418">Kinase</keyword>
<dbReference type="GO" id="GO:0005524">
    <property type="term" value="F:ATP binding"/>
    <property type="evidence" value="ECO:0007669"/>
    <property type="project" value="UniProtKB-KW"/>
</dbReference>
<keyword evidence="9" id="KW-0175">Coiled coil</keyword>
<dbReference type="InterPro" id="IPR005467">
    <property type="entry name" value="His_kinase_dom"/>
</dbReference>
<keyword evidence="8" id="KW-0902">Two-component regulatory system</keyword>
<dbReference type="Gene3D" id="3.30.450.40">
    <property type="match status" value="1"/>
</dbReference>
<evidence type="ECO:0000256" key="8">
    <source>
        <dbReference type="ARBA" id="ARBA00023012"/>
    </source>
</evidence>
<feature type="coiled-coil region" evidence="9">
    <location>
        <begin position="435"/>
        <end position="464"/>
    </location>
</feature>
<feature type="domain" description="Histidine kinase" evidence="10">
    <location>
        <begin position="467"/>
        <end position="658"/>
    </location>
</feature>
<dbReference type="SUPFAM" id="SSF55781">
    <property type="entry name" value="GAF domain-like"/>
    <property type="match status" value="1"/>
</dbReference>
<dbReference type="SMART" id="SM00091">
    <property type="entry name" value="PAS"/>
    <property type="match status" value="2"/>
</dbReference>
<accession>A0A9X2XTT4</accession>
<dbReference type="PROSITE" id="PS50109">
    <property type="entry name" value="HIS_KIN"/>
    <property type="match status" value="1"/>
</dbReference>
<dbReference type="Gene3D" id="3.30.450.20">
    <property type="entry name" value="PAS domain"/>
    <property type="match status" value="2"/>
</dbReference>
<evidence type="ECO:0000256" key="7">
    <source>
        <dbReference type="ARBA" id="ARBA00022840"/>
    </source>
</evidence>
<reference evidence="12" key="1">
    <citation type="submission" date="2022-09" db="EMBL/GenBank/DDBJ databases">
        <authorList>
            <person name="Yuan C."/>
            <person name="Ke Z."/>
        </authorList>
    </citation>
    <scope>NUCLEOTIDE SEQUENCE</scope>
    <source>
        <strain evidence="12">LB-8</strain>
    </source>
</reference>
<dbReference type="InterPro" id="IPR013655">
    <property type="entry name" value="PAS_fold_3"/>
</dbReference>
<dbReference type="Pfam" id="PF07730">
    <property type="entry name" value="HisKA_3"/>
    <property type="match status" value="1"/>
</dbReference>
<keyword evidence="13" id="KW-1185">Reference proteome</keyword>
<dbReference type="Gene3D" id="3.30.565.10">
    <property type="entry name" value="Histidine kinase-like ATPase, C-terminal domain"/>
    <property type="match status" value="1"/>
</dbReference>
<dbReference type="AlphaFoldDB" id="A0A9X2XTT4"/>
<dbReference type="SUPFAM" id="SSF55785">
    <property type="entry name" value="PYP-like sensor domain (PAS domain)"/>
    <property type="match status" value="2"/>
</dbReference>
<dbReference type="GO" id="GO:0046983">
    <property type="term" value="F:protein dimerization activity"/>
    <property type="evidence" value="ECO:0007669"/>
    <property type="project" value="InterPro"/>
</dbReference>
<dbReference type="GO" id="GO:0016020">
    <property type="term" value="C:membrane"/>
    <property type="evidence" value="ECO:0007669"/>
    <property type="project" value="InterPro"/>
</dbReference>
<dbReference type="InterPro" id="IPR003594">
    <property type="entry name" value="HATPase_dom"/>
</dbReference>
<dbReference type="Gene3D" id="1.20.5.1930">
    <property type="match status" value="1"/>
</dbReference>
<dbReference type="InterPro" id="IPR011712">
    <property type="entry name" value="Sig_transdc_His_kin_sub3_dim/P"/>
</dbReference>
<protein>
    <recommendedName>
        <fullName evidence="2">histidine kinase</fullName>
        <ecNumber evidence="2">2.7.13.3</ecNumber>
    </recommendedName>
</protein>
<keyword evidence="3" id="KW-0597">Phosphoprotein</keyword>
<evidence type="ECO:0000259" key="10">
    <source>
        <dbReference type="PROSITE" id="PS50109"/>
    </source>
</evidence>
<comment type="caution">
    <text evidence="12">The sequence shown here is derived from an EMBL/GenBank/DDBJ whole genome shotgun (WGS) entry which is preliminary data.</text>
</comment>
<sequence>MQDIFQKKAKVNPLIKNNDRYEKLTLATSDIIWDWDLETDEIVWSGNYAHLFGWQLPEDNKLIAADSFSRFHPQDYKRVFNKLMDVIHDPAETKWQDEYRYQKADGSYAFVIDRGYVIRGQNGKAWRMVGAMQDHSEKYYQTELLALERKIFELSSNPEILFIDIIQQFLRGIEVIYPQMFTAVISINNGTIEQLIAPNIPDELLATFYGRKTSIEERYWEDAIRKKQMIVVKDIAADPLWVNNKELLLNYGLKSCYALPVIHNLGQVIGCFLIFHKVKAFDLSKEEFQIIERAANILRILMENRQSLRELKMTNERFDVIMKASNDLIWDWNLEKGIVYRDVEGVQKVYGITDDTTISDINAWIQRIHPDDRLKVQKTIKSIVKSTEQNSFELEYRFMREDGTYAFVYDRGILLRNEKGKPYRMIGAAHDITERKRLERELINKELEKQRAINQATIDTQEQERTEIGKELHDNVNQVLTTTKLYLELASSNPEMKDQLIEKSIKNVIYVINEIRQLSRSLMNPSLGDLGLIDALRDLAENIHFTKKLHLNLDLNEEVDSNLNENQKVMLFRIAQEILNNTIKHAQATTVDMKLDQLNDQVVLMIKDDGKGFDISKVKKGSGLKNIQNRVYLAGGNLEIHSKPGKGSTTIVKCPIKTHL</sequence>
<keyword evidence="7" id="KW-0067">ATP-binding</keyword>
<evidence type="ECO:0000313" key="13">
    <source>
        <dbReference type="Proteomes" id="UP001155483"/>
    </source>
</evidence>
<dbReference type="PROSITE" id="PS50113">
    <property type="entry name" value="PAC"/>
    <property type="match status" value="1"/>
</dbReference>
<gene>
    <name evidence="12" type="ORF">OCK74_07250</name>
</gene>
<dbReference type="SMART" id="SM00086">
    <property type="entry name" value="PAC"/>
    <property type="match status" value="2"/>
</dbReference>
<dbReference type="InterPro" id="IPR003018">
    <property type="entry name" value="GAF"/>
</dbReference>
<dbReference type="Pfam" id="PF08447">
    <property type="entry name" value="PAS_3"/>
    <property type="match status" value="2"/>
</dbReference>
<dbReference type="InterPro" id="IPR000014">
    <property type="entry name" value="PAS"/>
</dbReference>
<dbReference type="PANTHER" id="PTHR24421">
    <property type="entry name" value="NITRATE/NITRITE SENSOR PROTEIN NARX-RELATED"/>
    <property type="match status" value="1"/>
</dbReference>
<evidence type="ECO:0000256" key="1">
    <source>
        <dbReference type="ARBA" id="ARBA00000085"/>
    </source>
</evidence>
<dbReference type="InterPro" id="IPR050482">
    <property type="entry name" value="Sensor_HK_TwoCompSys"/>
</dbReference>
<dbReference type="InterPro" id="IPR000700">
    <property type="entry name" value="PAS-assoc_C"/>
</dbReference>
<evidence type="ECO:0000256" key="9">
    <source>
        <dbReference type="SAM" id="Coils"/>
    </source>
</evidence>
<dbReference type="NCBIfam" id="TIGR00229">
    <property type="entry name" value="sensory_box"/>
    <property type="match status" value="1"/>
</dbReference>
<dbReference type="Pfam" id="PF13185">
    <property type="entry name" value="GAF_2"/>
    <property type="match status" value="1"/>
</dbReference>
<dbReference type="GO" id="GO:0000155">
    <property type="term" value="F:phosphorelay sensor kinase activity"/>
    <property type="evidence" value="ECO:0007669"/>
    <property type="project" value="InterPro"/>
</dbReference>
<name>A0A9X2XTT4_9BACT</name>